<evidence type="ECO:0000313" key="2">
    <source>
        <dbReference type="Proteomes" id="UP000001055"/>
    </source>
</evidence>
<accession>Q0UQ64</accession>
<proteinExistence type="predicted"/>
<gene>
    <name evidence="1" type="ORF">SNOG_06100</name>
</gene>
<dbReference type="Proteomes" id="UP000001055">
    <property type="component" value="Unassembled WGS sequence"/>
</dbReference>
<evidence type="ECO:0000313" key="1">
    <source>
        <dbReference type="EMBL" id="EAT85931.1"/>
    </source>
</evidence>
<protein>
    <submittedName>
        <fullName evidence="1">Uncharacterized protein</fullName>
    </submittedName>
</protein>
<sequence length="95" mass="10358">MCGISRIIYQQKFDDVNVASIGRSSYGVQEQRSTEGNPSARSLMTRLSSPNQAAALRRWRLKSIADSSTSASFTSKDATAGQYIVIAGRRSITIL</sequence>
<dbReference type="KEGG" id="pno:SNOG_06100"/>
<dbReference type="AlphaFoldDB" id="Q0UQ64"/>
<dbReference type="GeneID" id="5973929"/>
<name>Q0UQ64_PHANO</name>
<dbReference type="EMBL" id="CH445333">
    <property type="protein sequence ID" value="EAT85931.1"/>
    <property type="molecule type" value="Genomic_DNA"/>
</dbReference>
<dbReference type="RefSeq" id="XP_001796486.1">
    <property type="nucleotide sequence ID" value="XM_001796434.1"/>
</dbReference>
<dbReference type="InParanoid" id="Q0UQ64"/>
<organism evidence="1 2">
    <name type="scientific">Phaeosphaeria nodorum (strain SN15 / ATCC MYA-4574 / FGSC 10173)</name>
    <name type="common">Glume blotch fungus</name>
    <name type="synonym">Parastagonospora nodorum</name>
    <dbReference type="NCBI Taxonomy" id="321614"/>
    <lineage>
        <taxon>Eukaryota</taxon>
        <taxon>Fungi</taxon>
        <taxon>Dikarya</taxon>
        <taxon>Ascomycota</taxon>
        <taxon>Pezizomycotina</taxon>
        <taxon>Dothideomycetes</taxon>
        <taxon>Pleosporomycetidae</taxon>
        <taxon>Pleosporales</taxon>
        <taxon>Pleosporineae</taxon>
        <taxon>Phaeosphaeriaceae</taxon>
        <taxon>Parastagonospora</taxon>
    </lineage>
</organism>
<dbReference type="HOGENOM" id="CLU_2373506_0_0_1"/>
<reference evidence="2" key="1">
    <citation type="journal article" date="2007" name="Plant Cell">
        <title>Dothideomycete-plant interactions illuminated by genome sequencing and EST analysis of the wheat pathogen Stagonospora nodorum.</title>
        <authorList>
            <person name="Hane J.K."/>
            <person name="Lowe R.G."/>
            <person name="Solomon P.S."/>
            <person name="Tan K.C."/>
            <person name="Schoch C.L."/>
            <person name="Spatafora J.W."/>
            <person name="Crous P.W."/>
            <person name="Kodira C."/>
            <person name="Birren B.W."/>
            <person name="Galagan J.E."/>
            <person name="Torriani S.F."/>
            <person name="McDonald B.A."/>
            <person name="Oliver R.P."/>
        </authorList>
    </citation>
    <scope>NUCLEOTIDE SEQUENCE [LARGE SCALE GENOMIC DNA]</scope>
    <source>
        <strain evidence="2">SN15 / ATCC MYA-4574 / FGSC 10173</strain>
    </source>
</reference>